<dbReference type="InterPro" id="IPR019658">
    <property type="entry name" value="DUF2515"/>
</dbReference>
<name>A0ABQ5VFJ5_9RHOB</name>
<dbReference type="RefSeq" id="WP_284369690.1">
    <property type="nucleotide sequence ID" value="NZ_BAABWP010000005.1"/>
</dbReference>
<comment type="caution">
    <text evidence="1">The sequence shown here is derived from an EMBL/GenBank/DDBJ whole genome shotgun (WGS) entry which is preliminary data.</text>
</comment>
<dbReference type="Proteomes" id="UP001161388">
    <property type="component" value="Unassembled WGS sequence"/>
</dbReference>
<evidence type="ECO:0000313" key="1">
    <source>
        <dbReference type="EMBL" id="GLQ25402.1"/>
    </source>
</evidence>
<reference evidence="1" key="2">
    <citation type="submission" date="2023-01" db="EMBL/GenBank/DDBJ databases">
        <title>Draft genome sequence of Sulfitobacter pacificus strain NBRC 109915.</title>
        <authorList>
            <person name="Sun Q."/>
            <person name="Mori K."/>
        </authorList>
    </citation>
    <scope>NUCLEOTIDE SEQUENCE</scope>
    <source>
        <strain evidence="1">NBRC 109915</strain>
    </source>
</reference>
<organism evidence="1 2">
    <name type="scientific">Sulfitobacter pacificus</name>
    <dbReference type="NCBI Taxonomy" id="1499314"/>
    <lineage>
        <taxon>Bacteria</taxon>
        <taxon>Pseudomonadati</taxon>
        <taxon>Pseudomonadota</taxon>
        <taxon>Alphaproteobacteria</taxon>
        <taxon>Rhodobacterales</taxon>
        <taxon>Roseobacteraceae</taxon>
        <taxon>Sulfitobacter</taxon>
    </lineage>
</organism>
<sequence length="239" mass="26417">MPQDAAGEVYSRCPNNCAEAMAMANSEVDLMRRISNPIQRNVGITRSYQQLGAAMPDNWWVRLAGYVSVQGGCAMRRTQAWDAQTLGRAVVNPEQALAALGDANITIFESVYPPNKFMHECGYARLKECVESGEIDVDEDIMRGLEQIDQGNLQAGADILAEHEQVDVVQQVYNRHADVFDDLGTAEAIMPGDQTSIPIADHCTRDNLVSLGDLDIANPQDRVTYYGRLIRRMKALEGL</sequence>
<gene>
    <name evidence="1" type="ORF">GCM10007927_02050</name>
</gene>
<dbReference type="Pfam" id="PF10720">
    <property type="entry name" value="DUF2515"/>
    <property type="match status" value="1"/>
</dbReference>
<reference evidence="1" key="1">
    <citation type="journal article" date="2014" name="Int. J. Syst. Evol. Microbiol.">
        <title>Complete genome of a new Firmicutes species belonging to the dominant human colonic microbiota ('Ruminococcus bicirculans') reveals two chromosomes and a selective capacity to utilize plant glucans.</title>
        <authorList>
            <consortium name="NISC Comparative Sequencing Program"/>
            <person name="Wegmann U."/>
            <person name="Louis P."/>
            <person name="Goesmann A."/>
            <person name="Henrissat B."/>
            <person name="Duncan S.H."/>
            <person name="Flint H.J."/>
        </authorList>
    </citation>
    <scope>NUCLEOTIDE SEQUENCE</scope>
    <source>
        <strain evidence="1">NBRC 109915</strain>
    </source>
</reference>
<protein>
    <submittedName>
        <fullName evidence="1">Uncharacterized protein</fullName>
    </submittedName>
</protein>
<evidence type="ECO:0000313" key="2">
    <source>
        <dbReference type="Proteomes" id="UP001161388"/>
    </source>
</evidence>
<keyword evidence="2" id="KW-1185">Reference proteome</keyword>
<proteinExistence type="predicted"/>
<dbReference type="EMBL" id="BSNL01000001">
    <property type="protein sequence ID" value="GLQ25402.1"/>
    <property type="molecule type" value="Genomic_DNA"/>
</dbReference>
<accession>A0ABQ5VFJ5</accession>